<keyword evidence="8" id="KW-1185">Reference proteome</keyword>
<keyword evidence="5" id="KW-0812">Transmembrane</keyword>
<dbReference type="Proteomes" id="UP000252530">
    <property type="component" value="Unassembled WGS sequence"/>
</dbReference>
<dbReference type="InterPro" id="IPR002772">
    <property type="entry name" value="Glyco_hydro_3_C"/>
</dbReference>
<proteinExistence type="inferred from homology"/>
<organism evidence="7 8">
    <name type="scientific">Bifidobacterium aemilianum</name>
    <dbReference type="NCBI Taxonomy" id="2493120"/>
    <lineage>
        <taxon>Bacteria</taxon>
        <taxon>Bacillati</taxon>
        <taxon>Actinomycetota</taxon>
        <taxon>Actinomycetes</taxon>
        <taxon>Bifidobacteriales</taxon>
        <taxon>Bifidobacteriaceae</taxon>
        <taxon>Bifidobacterium</taxon>
    </lineage>
</organism>
<dbReference type="GO" id="GO:0005975">
    <property type="term" value="P:carbohydrate metabolic process"/>
    <property type="evidence" value="ECO:0007669"/>
    <property type="project" value="InterPro"/>
</dbReference>
<evidence type="ECO:0000256" key="2">
    <source>
        <dbReference type="ARBA" id="ARBA00022801"/>
    </source>
</evidence>
<dbReference type="PRINTS" id="PR00133">
    <property type="entry name" value="GLHYDRLASE3"/>
</dbReference>
<evidence type="ECO:0000256" key="4">
    <source>
        <dbReference type="RuleBase" id="RU361161"/>
    </source>
</evidence>
<keyword evidence="5" id="KW-0472">Membrane</keyword>
<evidence type="ECO:0000259" key="6">
    <source>
        <dbReference type="SMART" id="SM01217"/>
    </source>
</evidence>
<keyword evidence="3" id="KW-0119">Carbohydrate metabolism</keyword>
<dbReference type="PANTHER" id="PTHR42715:SF10">
    <property type="entry name" value="BETA-GLUCOSIDASE"/>
    <property type="match status" value="1"/>
</dbReference>
<dbReference type="SUPFAM" id="SSF51445">
    <property type="entry name" value="(Trans)glycosidases"/>
    <property type="match status" value="1"/>
</dbReference>
<evidence type="ECO:0000256" key="5">
    <source>
        <dbReference type="SAM" id="Phobius"/>
    </source>
</evidence>
<dbReference type="PANTHER" id="PTHR42715">
    <property type="entry name" value="BETA-GLUCOSIDASE"/>
    <property type="match status" value="1"/>
</dbReference>
<dbReference type="SMART" id="SM01217">
    <property type="entry name" value="Fn3_like"/>
    <property type="match status" value="1"/>
</dbReference>
<sequence length="994" mass="108981">MLQINMADVVNVLHSLVPYLVTAGVLLVLALIITVAVNKRTVKSQGARKLVHSESWIVAMVGVVVAISMMLSGPMATLLNNAVATKYELSESTKAKATKLAEDVQTEAVTMLQNQDANLPLQTKKVNVFGWGSTQPVYGGTGSGSMSDQYPTVSLLDGMKKAGLEANPKLTKLYTDYRKDRPVVGMFAQDWTLPETPVDKYSDSLIQQTKSYSDQAVIVITRVGGEGADLPTDMTSKDIKYKDNSKDYKDFKKGQHFLELSQTERNMVDLVSKNFSKVTLVYNGANTFQFDFLQDHPQIKSVLWCPPAGQSGFEALGQVLTGKVNPSGKTSDTFIKDLKKSNTYNNFGNFGYKNVDEFKESYPNFTGGTTTAKPTFVNYTEGIYVGYRFYETAANEGLIDYDDTVLYPFGYGLSYTDFEQKMGPISHKDGKVSFEVTVTNKGSKAGKDVVETYYNPPYTDGGIEKASTNLVAFEKTGLIKPGASEKVKVSFKDSDMASYDEYGAKAYVLDQGDYGISIQSDSHTVIDSQNLAIDSKHVYDGKGADKTHNGDKKAASNLFDKVRGDNVTYLSRAGHFANYAKATAAPADFTMSDKVKSEFINNSNYKPADYNKSDDKMPTTGAKNGLKLIDLRGKDYSDAEWDKLLDQLTFKDMDNLIANGGYGSQAIKSIGKIQMTDADGPASLNNNFTKVGSIGFPASTAFACTWNKDLAKQFGDMIGDMAHDMHVAGWYAPAMNVHRNPFAGRTFEYFSEDPLMAGTMAAEQISGAKSKGVYSFMKHFALNEQETNRTEMVCTWADEQSLREVYLKPFEMSVKDGGAQAAMSSFNYIGSVYAGADPVLLQSLLRDEWGFKGFVLTDYFAGYGYQNGDQIIRAGGDSMLATTKVTNHITDKSATSLIAMRQAAKNILYTTVNGWEYENGQPKVETPIWRTAMYAAWALTAILAIWAEVVAVKRFLKRQHEAKVTMTLSEVADAPLADLQASEGVNTPSAPSAD</sequence>
<dbReference type="OrthoDB" id="3187562at2"/>
<dbReference type="Pfam" id="PF01915">
    <property type="entry name" value="Glyco_hydro_3_C"/>
    <property type="match status" value="1"/>
</dbReference>
<dbReference type="InterPro" id="IPR036881">
    <property type="entry name" value="Glyco_hydro_3_C_sf"/>
</dbReference>
<evidence type="ECO:0000256" key="3">
    <source>
        <dbReference type="ARBA" id="ARBA00023277"/>
    </source>
</evidence>
<dbReference type="InterPro" id="IPR036962">
    <property type="entry name" value="Glyco_hydro_3_N_sf"/>
</dbReference>
<feature type="transmembrane region" description="Helical" evidence="5">
    <location>
        <begin position="57"/>
        <end position="79"/>
    </location>
</feature>
<dbReference type="AlphaFoldDB" id="A0A366K6H8"/>
<accession>A0A366K6H8</accession>
<comment type="similarity">
    <text evidence="1 4">Belongs to the glycosyl hydrolase 3 family.</text>
</comment>
<dbReference type="InterPro" id="IPR026891">
    <property type="entry name" value="Fn3-like"/>
</dbReference>
<dbReference type="PROSITE" id="PS00775">
    <property type="entry name" value="GLYCOSYL_HYDROL_F3"/>
    <property type="match status" value="1"/>
</dbReference>
<dbReference type="Pfam" id="PF00933">
    <property type="entry name" value="Glyco_hydro_3"/>
    <property type="match status" value="1"/>
</dbReference>
<protein>
    <submittedName>
        <fullName evidence="7">Beta-glucosidase</fullName>
    </submittedName>
</protein>
<dbReference type="InterPro" id="IPR017853">
    <property type="entry name" value="GH"/>
</dbReference>
<dbReference type="InterPro" id="IPR019800">
    <property type="entry name" value="Glyco_hydro_3_AS"/>
</dbReference>
<feature type="domain" description="Fibronectin type III-like" evidence="6">
    <location>
        <begin position="448"/>
        <end position="522"/>
    </location>
</feature>
<dbReference type="Pfam" id="PF14310">
    <property type="entry name" value="Fn3-like"/>
    <property type="match status" value="1"/>
</dbReference>
<dbReference type="RefSeq" id="WP_113860701.1">
    <property type="nucleotide sequence ID" value="NZ_PDCG01000011.1"/>
</dbReference>
<dbReference type="InterPro" id="IPR050288">
    <property type="entry name" value="Cellulose_deg_GH3"/>
</dbReference>
<reference evidence="7 8" key="1">
    <citation type="submission" date="2017-10" db="EMBL/GenBank/DDBJ databases">
        <title>Bifidobacterium xylocopum sp. nov. and Bifidobacterium aemilianum sp. nov., from the carpenter bee (Xylocopa violacea) digestive tract.</title>
        <authorList>
            <person name="Alberoni D."/>
            <person name="Baffoni L."/>
            <person name="Di Gioia D."/>
            <person name="Gaggia F."/>
            <person name="Biavati B."/>
        </authorList>
    </citation>
    <scope>NUCLEOTIDE SEQUENCE [LARGE SCALE GENOMIC DNA]</scope>
    <source>
        <strain evidence="7 8">XV10</strain>
    </source>
</reference>
<evidence type="ECO:0000313" key="7">
    <source>
        <dbReference type="EMBL" id="RBP97264.1"/>
    </source>
</evidence>
<feature type="transmembrane region" description="Helical" evidence="5">
    <location>
        <begin position="16"/>
        <end position="37"/>
    </location>
</feature>
<dbReference type="Gene3D" id="2.60.40.10">
    <property type="entry name" value="Immunoglobulins"/>
    <property type="match status" value="1"/>
</dbReference>
<gene>
    <name evidence="7" type="ORF">CRD60_07725</name>
</gene>
<comment type="caution">
    <text evidence="7">The sequence shown here is derived from an EMBL/GenBank/DDBJ whole genome shotgun (WGS) entry which is preliminary data.</text>
</comment>
<dbReference type="EMBL" id="PDCG01000011">
    <property type="protein sequence ID" value="RBP97264.1"/>
    <property type="molecule type" value="Genomic_DNA"/>
</dbReference>
<dbReference type="Gene3D" id="3.40.50.1700">
    <property type="entry name" value="Glycoside hydrolase family 3 C-terminal domain"/>
    <property type="match status" value="1"/>
</dbReference>
<dbReference type="Gene3D" id="3.20.20.300">
    <property type="entry name" value="Glycoside hydrolase, family 3, N-terminal domain"/>
    <property type="match status" value="1"/>
</dbReference>
<evidence type="ECO:0000313" key="8">
    <source>
        <dbReference type="Proteomes" id="UP000252530"/>
    </source>
</evidence>
<dbReference type="InterPro" id="IPR013783">
    <property type="entry name" value="Ig-like_fold"/>
</dbReference>
<dbReference type="SUPFAM" id="SSF52279">
    <property type="entry name" value="Beta-D-glucan exohydrolase, C-terminal domain"/>
    <property type="match status" value="1"/>
</dbReference>
<keyword evidence="4" id="KW-0326">Glycosidase</keyword>
<keyword evidence="2 4" id="KW-0378">Hydrolase</keyword>
<name>A0A366K6H8_9BIFI</name>
<keyword evidence="5" id="KW-1133">Transmembrane helix</keyword>
<dbReference type="InterPro" id="IPR001764">
    <property type="entry name" value="Glyco_hydro_3_N"/>
</dbReference>
<feature type="transmembrane region" description="Helical" evidence="5">
    <location>
        <begin position="934"/>
        <end position="956"/>
    </location>
</feature>
<evidence type="ECO:0000256" key="1">
    <source>
        <dbReference type="ARBA" id="ARBA00005336"/>
    </source>
</evidence>
<dbReference type="GO" id="GO:0004553">
    <property type="term" value="F:hydrolase activity, hydrolyzing O-glycosyl compounds"/>
    <property type="evidence" value="ECO:0007669"/>
    <property type="project" value="InterPro"/>
</dbReference>